<name>A0ABY7WXW1_9BACL</name>
<protein>
    <submittedName>
        <fullName evidence="2">Extracellular solute-binding protein</fullName>
    </submittedName>
</protein>
<dbReference type="InterPro" id="IPR050490">
    <property type="entry name" value="Bact_solute-bd_prot1"/>
</dbReference>
<accession>A0ABY7WXW1</accession>
<organism evidence="2 3">
    <name type="scientific">Exiguobacterium marinum</name>
    <dbReference type="NCBI Taxonomy" id="273528"/>
    <lineage>
        <taxon>Bacteria</taxon>
        <taxon>Bacillati</taxon>
        <taxon>Bacillota</taxon>
        <taxon>Bacilli</taxon>
        <taxon>Bacillales</taxon>
        <taxon>Bacillales Family XII. Incertae Sedis</taxon>
        <taxon>Exiguobacterium</taxon>
    </lineage>
</organism>
<gene>
    <name evidence="2" type="ORF">PTI97_11490</name>
</gene>
<evidence type="ECO:0000313" key="2">
    <source>
        <dbReference type="EMBL" id="WDH75440.1"/>
    </source>
</evidence>
<reference evidence="2 3" key="1">
    <citation type="submission" date="2023-02" db="EMBL/GenBank/DDBJ databases">
        <title>A bacterium isolated from plastisphere.</title>
        <authorList>
            <person name="Sun Y."/>
        </authorList>
    </citation>
    <scope>NUCLEOTIDE SEQUENCE [LARGE SCALE GENOMIC DNA]</scope>
    <source>
        <strain evidence="3">a-1</strain>
    </source>
</reference>
<dbReference type="Proteomes" id="UP001213680">
    <property type="component" value="Chromosome"/>
</dbReference>
<dbReference type="EMBL" id="CP118099">
    <property type="protein sequence ID" value="WDH75440.1"/>
    <property type="molecule type" value="Genomic_DNA"/>
</dbReference>
<keyword evidence="3" id="KW-1185">Reference proteome</keyword>
<dbReference type="PROSITE" id="PS51257">
    <property type="entry name" value="PROKAR_LIPOPROTEIN"/>
    <property type="match status" value="1"/>
</dbReference>
<sequence length="440" mass="47481">MKKRTKQLAASASIAALSVGLMACSNEESDSGSASSDGELSGKVTMWTASLAGEPFDSYFDEIEKEFEEMHPDVDVVIEDVPQNEMEQKVLTSLTGSDVPDVVNLNPHYMSNIAAQGGLLELDDMMSEEAKTAYVDGPYKSGMFEDKLYALPWYLTTTVSWYNGDHFEQAGIKEVPTSTEGIYEASKMLTDKTGKPAFYPVINDGNAIMEKMVSIAGEPIVKDGKATFADNEDIINYFETMQKMYDEGLIPQEAAEGSIKTGQELYMAGNTSLLEGGVTFLGPVESGAPDIYEVSKAGQPLEASDAPVNVAVMNFAVPAKTKNKEAAVAFAEFVTNADNQLEFAKTAGTVLPSTKASLEDDYFTNPGDSPKALGMMEASKSLERAEVLVPPTENSAELREATKNIFVQNLQGKMSGKEAVEALAKAWDDAFEKSGESVTF</sequence>
<proteinExistence type="predicted"/>
<evidence type="ECO:0000256" key="1">
    <source>
        <dbReference type="SAM" id="SignalP"/>
    </source>
</evidence>
<dbReference type="Pfam" id="PF01547">
    <property type="entry name" value="SBP_bac_1"/>
    <property type="match status" value="1"/>
</dbReference>
<dbReference type="Gene3D" id="3.40.190.10">
    <property type="entry name" value="Periplasmic binding protein-like II"/>
    <property type="match status" value="1"/>
</dbReference>
<keyword evidence="1" id="KW-0732">Signal</keyword>
<dbReference type="InterPro" id="IPR006059">
    <property type="entry name" value="SBP"/>
</dbReference>
<dbReference type="RefSeq" id="WP_026825192.1">
    <property type="nucleotide sequence ID" value="NZ_CP118099.1"/>
</dbReference>
<dbReference type="PANTHER" id="PTHR43649:SF12">
    <property type="entry name" value="DIACETYLCHITOBIOSE BINDING PROTEIN DASA"/>
    <property type="match status" value="1"/>
</dbReference>
<evidence type="ECO:0000313" key="3">
    <source>
        <dbReference type="Proteomes" id="UP001213680"/>
    </source>
</evidence>
<feature type="chain" id="PRO_5047352007" evidence="1">
    <location>
        <begin position="24"/>
        <end position="440"/>
    </location>
</feature>
<dbReference type="PANTHER" id="PTHR43649">
    <property type="entry name" value="ARABINOSE-BINDING PROTEIN-RELATED"/>
    <property type="match status" value="1"/>
</dbReference>
<feature type="signal peptide" evidence="1">
    <location>
        <begin position="1"/>
        <end position="23"/>
    </location>
</feature>
<dbReference type="SUPFAM" id="SSF53850">
    <property type="entry name" value="Periplasmic binding protein-like II"/>
    <property type="match status" value="1"/>
</dbReference>